<protein>
    <submittedName>
        <fullName evidence="2">NAD-dependent epimerase/dehydratase family protein</fullName>
    </submittedName>
</protein>
<evidence type="ECO:0000313" key="3">
    <source>
        <dbReference type="Proteomes" id="UP001440612"/>
    </source>
</evidence>
<dbReference type="PANTHER" id="PTHR43245:SF24">
    <property type="entry name" value="DEHYDROGENASE"/>
    <property type="match status" value="1"/>
</dbReference>
<sequence length="326" mass="34820">MVVLVTGATGFLGSHVAMALKSEGVVATGRNKRALARLATYGLRAVPIDLRAPIAQADRDRIGPVTAIVHCAGLSSPWGSPAAFHQANVAATHHLLDMASDMGVCRFVYISTASVYFRFADQDGLQEDQLPPRFVNAYAQTKRQAELAVLARAEVGPVVIRPRGIYGAGDNALLPRLMRVARRGPLPRFAEDGATDITHVDDVVAAILAALRSDVTGEVLNISGGVGLPLPQIIAAACTATNVPLRWRHLPFGPTLAATRMVEAAARILPGRPEPPVTAYALGLLRYRQTIDISKAARLLGWTPQISFEEGLDRSFADGKMREGVL</sequence>
<dbReference type="RefSeq" id="WP_341366061.1">
    <property type="nucleotide sequence ID" value="NZ_CP150951.2"/>
</dbReference>
<dbReference type="PANTHER" id="PTHR43245">
    <property type="entry name" value="BIFUNCTIONAL POLYMYXIN RESISTANCE PROTEIN ARNA"/>
    <property type="match status" value="1"/>
</dbReference>
<dbReference type="SUPFAM" id="SSF51735">
    <property type="entry name" value="NAD(P)-binding Rossmann-fold domains"/>
    <property type="match status" value="1"/>
</dbReference>
<proteinExistence type="predicted"/>
<name>A0ABZ2V0G2_9RHOB</name>
<dbReference type="Pfam" id="PF01370">
    <property type="entry name" value="Epimerase"/>
    <property type="match status" value="1"/>
</dbReference>
<dbReference type="InterPro" id="IPR001509">
    <property type="entry name" value="Epimerase_deHydtase"/>
</dbReference>
<accession>A0ABZ2V0G2</accession>
<gene>
    <name evidence="2" type="ORF">AABB29_13730</name>
</gene>
<organism evidence="2 3">
    <name type="scientific">Yoonia phaeophyticola</name>
    <dbReference type="NCBI Taxonomy" id="3137369"/>
    <lineage>
        <taxon>Bacteria</taxon>
        <taxon>Pseudomonadati</taxon>
        <taxon>Pseudomonadota</taxon>
        <taxon>Alphaproteobacteria</taxon>
        <taxon>Rhodobacterales</taxon>
        <taxon>Paracoccaceae</taxon>
        <taxon>Yoonia</taxon>
    </lineage>
</organism>
<evidence type="ECO:0000313" key="2">
    <source>
        <dbReference type="EMBL" id="WZC47941.1"/>
    </source>
</evidence>
<dbReference type="InterPro" id="IPR050177">
    <property type="entry name" value="Lipid_A_modif_metabolic_enz"/>
</dbReference>
<dbReference type="EMBL" id="CP150951">
    <property type="protein sequence ID" value="WZC47941.1"/>
    <property type="molecule type" value="Genomic_DNA"/>
</dbReference>
<feature type="domain" description="Ketoreductase" evidence="1">
    <location>
        <begin position="1"/>
        <end position="203"/>
    </location>
</feature>
<dbReference type="SMART" id="SM00822">
    <property type="entry name" value="PKS_KR"/>
    <property type="match status" value="1"/>
</dbReference>
<dbReference type="InterPro" id="IPR057326">
    <property type="entry name" value="KR_dom"/>
</dbReference>
<keyword evidence="3" id="KW-1185">Reference proteome</keyword>
<dbReference type="Proteomes" id="UP001440612">
    <property type="component" value="Chromosome"/>
</dbReference>
<evidence type="ECO:0000259" key="1">
    <source>
        <dbReference type="SMART" id="SM00822"/>
    </source>
</evidence>
<dbReference type="InterPro" id="IPR036291">
    <property type="entry name" value="NAD(P)-bd_dom_sf"/>
</dbReference>
<reference evidence="3" key="1">
    <citation type="submission" date="2024-04" db="EMBL/GenBank/DDBJ databases">
        <title>Phylogenomic analyses of a clade within the roseobacter group suggest taxonomic reassignments of species of the genera Aestuariivita, Citreicella, Loktanella, Nautella, Pelagibaca, Ruegeria, Thalassobius, Thiobacimonas and Tropicibacter, and the proposal o.</title>
        <authorList>
            <person name="Jeon C.O."/>
        </authorList>
    </citation>
    <scope>NUCLEOTIDE SEQUENCE [LARGE SCALE GENOMIC DNA]</scope>
    <source>
        <strain evidence="3">BS5-3</strain>
    </source>
</reference>
<dbReference type="Gene3D" id="3.40.50.720">
    <property type="entry name" value="NAD(P)-binding Rossmann-like Domain"/>
    <property type="match status" value="1"/>
</dbReference>